<dbReference type="InterPro" id="IPR000682">
    <property type="entry name" value="PCMT"/>
</dbReference>
<keyword evidence="7" id="KW-0949">S-adenosyl-L-methionine</keyword>
<dbReference type="CDD" id="cd02440">
    <property type="entry name" value="AdoMet_MTases"/>
    <property type="match status" value="1"/>
</dbReference>
<comment type="subcellular location">
    <subcellularLocation>
        <location evidence="1">Cytoplasm</location>
    </subcellularLocation>
</comment>
<feature type="chain" id="PRO_5036261810" description="protein-L-isoaspartate(D-aspartate) O-methyltransferase" evidence="8">
    <location>
        <begin position="19"/>
        <end position="366"/>
    </location>
</feature>
<dbReference type="EC" id="2.1.1.77" evidence="3"/>
<organism evidence="9">
    <name type="scientific">Cacopsylla melanoneura</name>
    <dbReference type="NCBI Taxonomy" id="428564"/>
    <lineage>
        <taxon>Eukaryota</taxon>
        <taxon>Metazoa</taxon>
        <taxon>Ecdysozoa</taxon>
        <taxon>Arthropoda</taxon>
        <taxon>Hexapoda</taxon>
        <taxon>Insecta</taxon>
        <taxon>Pterygota</taxon>
        <taxon>Neoptera</taxon>
        <taxon>Paraneoptera</taxon>
        <taxon>Hemiptera</taxon>
        <taxon>Sternorrhyncha</taxon>
        <taxon>Psylloidea</taxon>
        <taxon>Psyllidae</taxon>
        <taxon>Psyllinae</taxon>
        <taxon>Cacopsylla</taxon>
    </lineage>
</organism>
<evidence type="ECO:0000256" key="6">
    <source>
        <dbReference type="ARBA" id="ARBA00022679"/>
    </source>
</evidence>
<dbReference type="AlphaFoldDB" id="A0A8D8Q8Q5"/>
<keyword evidence="6 9" id="KW-0808">Transferase</keyword>
<dbReference type="EMBL" id="HBUF01401655">
    <property type="protein sequence ID" value="CAG6737051.1"/>
    <property type="molecule type" value="Transcribed_RNA"/>
</dbReference>
<evidence type="ECO:0000256" key="7">
    <source>
        <dbReference type="ARBA" id="ARBA00022691"/>
    </source>
</evidence>
<evidence type="ECO:0000256" key="2">
    <source>
        <dbReference type="ARBA" id="ARBA00005369"/>
    </source>
</evidence>
<dbReference type="InterPro" id="IPR029063">
    <property type="entry name" value="SAM-dependent_MTases_sf"/>
</dbReference>
<dbReference type="GO" id="GO:0032259">
    <property type="term" value="P:methylation"/>
    <property type="evidence" value="ECO:0007669"/>
    <property type="project" value="UniProtKB-KW"/>
</dbReference>
<proteinExistence type="inferred from homology"/>
<evidence type="ECO:0000256" key="3">
    <source>
        <dbReference type="ARBA" id="ARBA00011890"/>
    </source>
</evidence>
<evidence type="ECO:0000313" key="9">
    <source>
        <dbReference type="EMBL" id="CAG6627205.1"/>
    </source>
</evidence>
<name>A0A8D8Q8Q5_9HEMI</name>
<comment type="similarity">
    <text evidence="2">Belongs to the methyltransferase superfamily. L-isoaspartyl/D-aspartyl protein methyltransferase family.</text>
</comment>
<dbReference type="EMBL" id="HBUF01064645">
    <property type="protein sequence ID" value="CAG6627205.1"/>
    <property type="molecule type" value="Transcribed_RNA"/>
</dbReference>
<evidence type="ECO:0000256" key="4">
    <source>
        <dbReference type="ARBA" id="ARBA00022490"/>
    </source>
</evidence>
<dbReference type="GO" id="GO:0004719">
    <property type="term" value="F:protein-L-isoaspartate (D-aspartate) O-methyltransferase activity"/>
    <property type="evidence" value="ECO:0007669"/>
    <property type="project" value="UniProtKB-EC"/>
</dbReference>
<dbReference type="EMBL" id="HBUF01401654">
    <property type="protein sequence ID" value="CAG6737050.1"/>
    <property type="molecule type" value="Transcribed_RNA"/>
</dbReference>
<dbReference type="SUPFAM" id="SSF53335">
    <property type="entry name" value="S-adenosyl-L-methionine-dependent methyltransferases"/>
    <property type="match status" value="1"/>
</dbReference>
<dbReference type="Gene3D" id="3.40.50.150">
    <property type="entry name" value="Vaccinia Virus protein VP39"/>
    <property type="match status" value="1"/>
</dbReference>
<accession>A0A8D8Q8Q5</accession>
<evidence type="ECO:0000256" key="5">
    <source>
        <dbReference type="ARBA" id="ARBA00022603"/>
    </source>
</evidence>
<evidence type="ECO:0000256" key="8">
    <source>
        <dbReference type="SAM" id="SignalP"/>
    </source>
</evidence>
<reference evidence="9" key="1">
    <citation type="submission" date="2021-05" db="EMBL/GenBank/DDBJ databases">
        <authorList>
            <person name="Alioto T."/>
            <person name="Alioto T."/>
            <person name="Gomez Garrido J."/>
        </authorList>
    </citation>
    <scope>NUCLEOTIDE SEQUENCE</scope>
</reference>
<dbReference type="EMBL" id="HBUF01064644">
    <property type="protein sequence ID" value="CAG6627204.1"/>
    <property type="molecule type" value="Transcribed_RNA"/>
</dbReference>
<dbReference type="PANTHER" id="PTHR11579">
    <property type="entry name" value="PROTEIN-L-ISOASPARTATE O-METHYLTRANSFERASE"/>
    <property type="match status" value="1"/>
</dbReference>
<dbReference type="EMBL" id="HBUF01594818">
    <property type="protein sequence ID" value="CAG6774441.1"/>
    <property type="molecule type" value="Transcribed_RNA"/>
</dbReference>
<sequence length="366" mass="41619">MGVTKWCFICLLLNNIRAETPRTTSDDDDVALRPVTSNEEFIQWLKSENLLKCDKLEKVLHKVDILHYVPPDKPCFLLDIQTQLEYGAYIEHPSLILTYLSLIEPHLKPNSRVLEIGSGSGYLTNLISELMNCTGQVIGVEHVPSLVNSSIQNILHSNPRLLMNGHIKFVVMDGRRGYAKKAPYDIILMSASTPHLSSSIVDQLKPGGRLIIPLGEPDDVQNLCTIEKFENGTLQKTVITRGSFAYIASRDEQMETWTNGTRKSQVNTKQRAEMLSLLAELAKEETVIDEKQKIKDLFESAKFADVDKKVESYERECKQAELFEETTKHALPYALEEIMHQLRTAPTKRTRKRKLTTGTTDKFLMW</sequence>
<protein>
    <recommendedName>
        <fullName evidence="3">protein-L-isoaspartate(D-aspartate) O-methyltransferase</fullName>
        <ecNumber evidence="3">2.1.1.77</ecNumber>
    </recommendedName>
</protein>
<keyword evidence="8" id="KW-0732">Signal</keyword>
<dbReference type="Pfam" id="PF01135">
    <property type="entry name" value="PCMT"/>
    <property type="match status" value="1"/>
</dbReference>
<dbReference type="PANTHER" id="PTHR11579:SF0">
    <property type="entry name" value="PROTEIN-L-ISOASPARTATE(D-ASPARTATE) O-METHYLTRANSFERASE"/>
    <property type="match status" value="1"/>
</dbReference>
<dbReference type="GO" id="GO:0005737">
    <property type="term" value="C:cytoplasm"/>
    <property type="evidence" value="ECO:0007669"/>
    <property type="project" value="UniProtKB-SubCell"/>
</dbReference>
<keyword evidence="4" id="KW-0963">Cytoplasm</keyword>
<dbReference type="EMBL" id="HBUF01401656">
    <property type="protein sequence ID" value="CAG6737052.1"/>
    <property type="molecule type" value="Transcribed_RNA"/>
</dbReference>
<keyword evidence="5 9" id="KW-0489">Methyltransferase</keyword>
<feature type="signal peptide" evidence="8">
    <location>
        <begin position="1"/>
        <end position="18"/>
    </location>
</feature>
<evidence type="ECO:0000256" key="1">
    <source>
        <dbReference type="ARBA" id="ARBA00004496"/>
    </source>
</evidence>